<reference evidence="3" key="1">
    <citation type="submission" date="2009-09" db="EMBL/GenBank/DDBJ databases">
        <title>The complete genome of Nakamurella multipartita DSM 44233.</title>
        <authorList>
            <consortium name="US DOE Joint Genome Institute (JGI-PGF)"/>
            <person name="Lucas S."/>
            <person name="Copeland A."/>
            <person name="Lapidus A."/>
            <person name="Glavina del Rio T."/>
            <person name="Dalin E."/>
            <person name="Tice H."/>
            <person name="Bruce D."/>
            <person name="Goodwin L."/>
            <person name="Pitluck S."/>
            <person name="Kyrpides N."/>
            <person name="Mavromatis K."/>
            <person name="Ivanova N."/>
            <person name="Ovchinnikova G."/>
            <person name="Sims D."/>
            <person name="Meincke L."/>
            <person name="Brettin T."/>
            <person name="Detter J.C."/>
            <person name="Han C."/>
            <person name="Larimer F."/>
            <person name="Land M."/>
            <person name="Hauser L."/>
            <person name="Markowitz V."/>
            <person name="Cheng J.-F."/>
            <person name="Hugenholtz P."/>
            <person name="Woyke T."/>
            <person name="Wu D."/>
            <person name="Klenk H.-P."/>
            <person name="Eisen J.A."/>
        </authorList>
    </citation>
    <scope>NUCLEOTIDE SEQUENCE [LARGE SCALE GENOMIC DNA]</scope>
    <source>
        <strain evidence="3">ATCC 700099 / DSM 44233 / CIP 104796 / JCM 9543 / NBRC 105858 / Y-104</strain>
    </source>
</reference>
<dbReference type="OrthoDB" id="7566033at2"/>
<name>C8X6B7_NAKMY</name>
<dbReference type="Pfam" id="PF13826">
    <property type="entry name" value="Monooxy_af470-like"/>
    <property type="match status" value="1"/>
</dbReference>
<dbReference type="KEGG" id="nml:Namu_2398"/>
<dbReference type="InterPro" id="IPR025444">
    <property type="entry name" value="Monooxy_af470"/>
</dbReference>
<feature type="region of interest" description="Disordered" evidence="1">
    <location>
        <begin position="142"/>
        <end position="168"/>
    </location>
</feature>
<evidence type="ECO:0000313" key="2">
    <source>
        <dbReference type="EMBL" id="ACV78772.1"/>
    </source>
</evidence>
<dbReference type="Proteomes" id="UP000002218">
    <property type="component" value="Chromosome"/>
</dbReference>
<keyword evidence="3" id="KW-1185">Reference proteome</keyword>
<dbReference type="EMBL" id="CP001737">
    <property type="protein sequence ID" value="ACV78772.1"/>
    <property type="molecule type" value="Genomic_DNA"/>
</dbReference>
<accession>C8X6B7</accession>
<gene>
    <name evidence="2" type="ordered locus">Namu_2398</name>
</gene>
<dbReference type="eggNOG" id="ENOG5030N64">
    <property type="taxonomic scope" value="Bacteria"/>
</dbReference>
<proteinExistence type="predicted"/>
<dbReference type="HOGENOM" id="CLU_109716_0_0_11"/>
<dbReference type="AlphaFoldDB" id="C8X6B7"/>
<organism evidence="2 3">
    <name type="scientific">Nakamurella multipartita (strain ATCC 700099 / DSM 44233 / CIP 104796 / JCM 9543 / NBRC 105858 / Y-104)</name>
    <name type="common">Microsphaera multipartita</name>
    <dbReference type="NCBI Taxonomy" id="479431"/>
    <lineage>
        <taxon>Bacteria</taxon>
        <taxon>Bacillati</taxon>
        <taxon>Actinomycetota</taxon>
        <taxon>Actinomycetes</taxon>
        <taxon>Nakamurellales</taxon>
        <taxon>Nakamurellaceae</taxon>
        <taxon>Nakamurella</taxon>
    </lineage>
</organism>
<protein>
    <recommendedName>
        <fullName evidence="4">DUF4188 domain-containing protein</fullName>
    </recommendedName>
</protein>
<dbReference type="InParanoid" id="C8X6B7"/>
<evidence type="ECO:0008006" key="4">
    <source>
        <dbReference type="Google" id="ProtNLM"/>
    </source>
</evidence>
<dbReference type="RefSeq" id="WP_015747661.1">
    <property type="nucleotide sequence ID" value="NC_013235.1"/>
</dbReference>
<dbReference type="STRING" id="479431.Namu_2398"/>
<reference evidence="2 3" key="2">
    <citation type="journal article" date="2010" name="Stand. Genomic Sci.">
        <title>Complete genome sequence of Nakamurella multipartita type strain (Y-104).</title>
        <authorList>
            <person name="Tice H."/>
            <person name="Mayilraj S."/>
            <person name="Sims D."/>
            <person name="Lapidus A."/>
            <person name="Nolan M."/>
            <person name="Lucas S."/>
            <person name="Glavina Del Rio T."/>
            <person name="Copeland A."/>
            <person name="Cheng J.F."/>
            <person name="Meincke L."/>
            <person name="Bruce D."/>
            <person name="Goodwin L."/>
            <person name="Pitluck S."/>
            <person name="Ivanova N."/>
            <person name="Mavromatis K."/>
            <person name="Ovchinnikova G."/>
            <person name="Pati A."/>
            <person name="Chen A."/>
            <person name="Palaniappan K."/>
            <person name="Land M."/>
            <person name="Hauser L."/>
            <person name="Chang Y.J."/>
            <person name="Jeffries C.D."/>
            <person name="Detter J.C."/>
            <person name="Brettin T."/>
            <person name="Rohde M."/>
            <person name="Goker M."/>
            <person name="Bristow J."/>
            <person name="Eisen J.A."/>
            <person name="Markowitz V."/>
            <person name="Hugenholtz P."/>
            <person name="Kyrpides N.C."/>
            <person name="Klenk H.P."/>
            <person name="Chen F."/>
        </authorList>
    </citation>
    <scope>NUCLEOTIDE SEQUENCE [LARGE SCALE GENOMIC DNA]</scope>
    <source>
        <strain evidence="3">ATCC 700099 / DSM 44233 / CIP 104796 / JCM 9543 / NBRC 105858 / Y-104</strain>
    </source>
</reference>
<evidence type="ECO:0000256" key="1">
    <source>
        <dbReference type="SAM" id="MobiDB-lite"/>
    </source>
</evidence>
<sequence>MAHPDTRRMTHRHDGPLVVFHIGMTINRWHRPDLWWPTFAAMPGMLAELAKDPDSGLLGYRMLIGRRGPTLIQYWESTEKLYAYAGDPTAQHRPAWAAYNRRARRANGAVGVFHETYMVDRAESIYVDTPTMGLAAATRSVPVGPRSDQARQRLAAGTTATLSRPDGP</sequence>
<evidence type="ECO:0000313" key="3">
    <source>
        <dbReference type="Proteomes" id="UP000002218"/>
    </source>
</evidence>